<keyword evidence="3" id="KW-1185">Reference proteome</keyword>
<evidence type="ECO:0000313" key="3">
    <source>
        <dbReference type="Proteomes" id="UP000295382"/>
    </source>
</evidence>
<evidence type="ECO:0000256" key="1">
    <source>
        <dbReference type="ARBA" id="ARBA00022679"/>
    </source>
</evidence>
<dbReference type="SUPFAM" id="SSF89796">
    <property type="entry name" value="CoA-transferase family III (CaiB/BaiF)"/>
    <property type="match status" value="1"/>
</dbReference>
<proteinExistence type="predicted"/>
<dbReference type="Gene3D" id="3.40.50.10540">
    <property type="entry name" value="Crotonobetainyl-coa:carnitine coa-transferase, domain 1"/>
    <property type="match status" value="1"/>
</dbReference>
<dbReference type="InterPro" id="IPR003673">
    <property type="entry name" value="CoA-Trfase_fam_III"/>
</dbReference>
<keyword evidence="1 2" id="KW-0808">Transferase</keyword>
<dbReference type="RefSeq" id="WP_132257934.1">
    <property type="nucleotide sequence ID" value="NZ_SLZQ01000003.1"/>
</dbReference>
<comment type="caution">
    <text evidence="2">The sequence shown here is derived from an EMBL/GenBank/DDBJ whole genome shotgun (WGS) entry which is preliminary data.</text>
</comment>
<dbReference type="Gene3D" id="3.30.1540.10">
    <property type="entry name" value="formyl-coa transferase, domain 3"/>
    <property type="match status" value="1"/>
</dbReference>
<dbReference type="InterPro" id="IPR050483">
    <property type="entry name" value="CoA-transferase_III_domain"/>
</dbReference>
<dbReference type="OrthoDB" id="5294844at2"/>
<gene>
    <name evidence="2" type="ORF">EDC30_103147</name>
</gene>
<protein>
    <submittedName>
        <fullName evidence="2">Formyl-CoA transferase</fullName>
    </submittedName>
</protein>
<dbReference type="InterPro" id="IPR044855">
    <property type="entry name" value="CoA-Trfase_III_dom3_sf"/>
</dbReference>
<reference evidence="2 3" key="1">
    <citation type="submission" date="2019-03" db="EMBL/GenBank/DDBJ databases">
        <title>Genomic Encyclopedia of Type Strains, Phase IV (KMG-IV): sequencing the most valuable type-strain genomes for metagenomic binning, comparative biology and taxonomic classification.</title>
        <authorList>
            <person name="Goeker M."/>
        </authorList>
    </citation>
    <scope>NUCLEOTIDE SEQUENCE [LARGE SCALE GENOMIC DNA]</scope>
    <source>
        <strain evidence="2 3">DSM 7445</strain>
    </source>
</reference>
<sequence length="403" mass="43986">MTEQSNNTQAPLQGVKVIEIGTLIAGPYAASLLAQFGAEVIKIESPGDGDPLRKWRKLHNGTSLWWYSQSRNKKSITLNLKSEQGQQIVRDLVKDADIVIENFRPGTLEAWGLGWEQLSQINPSLIMVRVSGYGQTGPYHKRPGFAAIAESMGGLRGLVGYPDRPPVRVGVSIGDTLASLYGVIGAMMAMHHLKVNGGSGQFIDVALYEAVFGVMESLIPEYSAFGYVRERTGSSLPGIVPSNTYPCRDGRYVIIAGNGDSIFKRLMHAMGRADLAEDPRLARNDGRAQHTEMLDQAITDWTMQHDLDDVLQALEAADVPSSRVFDAADIHKDPHYRARDMIQPHTLPDGQVVDMPGVVPKLSATPGKTNWLGPELGEHTDEVLTTLGRSAEQIAALREQGII</sequence>
<dbReference type="Proteomes" id="UP000295382">
    <property type="component" value="Unassembled WGS sequence"/>
</dbReference>
<organism evidence="2 3">
    <name type="scientific">Paucimonas lemoignei</name>
    <name type="common">Pseudomonas lemoignei</name>
    <dbReference type="NCBI Taxonomy" id="29443"/>
    <lineage>
        <taxon>Bacteria</taxon>
        <taxon>Pseudomonadati</taxon>
        <taxon>Pseudomonadota</taxon>
        <taxon>Betaproteobacteria</taxon>
        <taxon>Burkholderiales</taxon>
        <taxon>Burkholderiaceae</taxon>
        <taxon>Paucimonas</taxon>
    </lineage>
</organism>
<name>A0A4R3HZY6_PAULE</name>
<accession>A0A4R3HZY6</accession>
<dbReference type="InterPro" id="IPR023606">
    <property type="entry name" value="CoA-Trfase_III_dom_1_sf"/>
</dbReference>
<dbReference type="Pfam" id="PF02515">
    <property type="entry name" value="CoA_transf_3"/>
    <property type="match status" value="1"/>
</dbReference>
<evidence type="ECO:0000313" key="2">
    <source>
        <dbReference type="EMBL" id="TCS37855.1"/>
    </source>
</evidence>
<dbReference type="EMBL" id="SLZQ01000003">
    <property type="protein sequence ID" value="TCS37855.1"/>
    <property type="molecule type" value="Genomic_DNA"/>
</dbReference>
<dbReference type="PANTHER" id="PTHR48207:SF3">
    <property type="entry name" value="SUCCINATE--HYDROXYMETHYLGLUTARATE COA-TRANSFERASE"/>
    <property type="match status" value="1"/>
</dbReference>
<dbReference type="AlphaFoldDB" id="A0A4R3HZY6"/>
<dbReference type="GO" id="GO:0008410">
    <property type="term" value="F:CoA-transferase activity"/>
    <property type="evidence" value="ECO:0007669"/>
    <property type="project" value="TreeGrafter"/>
</dbReference>
<dbReference type="PANTHER" id="PTHR48207">
    <property type="entry name" value="SUCCINATE--HYDROXYMETHYLGLUTARATE COA-TRANSFERASE"/>
    <property type="match status" value="1"/>
</dbReference>